<feature type="domain" description="HTH cro/C1-type" evidence="2">
    <location>
        <begin position="49"/>
        <end position="103"/>
    </location>
</feature>
<evidence type="ECO:0000256" key="1">
    <source>
        <dbReference type="SAM" id="Phobius"/>
    </source>
</evidence>
<dbReference type="InterPro" id="IPR001387">
    <property type="entry name" value="Cro/C1-type_HTH"/>
</dbReference>
<protein>
    <submittedName>
        <fullName evidence="3">XRE family transcriptional regulator</fullName>
    </submittedName>
</protein>
<feature type="transmembrane region" description="Helical" evidence="1">
    <location>
        <begin position="17"/>
        <end position="34"/>
    </location>
</feature>
<comment type="caution">
    <text evidence="3">The sequence shown here is derived from an EMBL/GenBank/DDBJ whole genome shotgun (WGS) entry which is preliminary data.</text>
</comment>
<dbReference type="PROSITE" id="PS50943">
    <property type="entry name" value="HTH_CROC1"/>
    <property type="match status" value="1"/>
</dbReference>
<dbReference type="SUPFAM" id="SSF47413">
    <property type="entry name" value="lambda repressor-like DNA-binding domains"/>
    <property type="match status" value="1"/>
</dbReference>
<keyword evidence="1" id="KW-0812">Transmembrane</keyword>
<proteinExistence type="predicted"/>
<dbReference type="EMBL" id="QUSL01000002">
    <property type="protein sequence ID" value="RGD86940.1"/>
    <property type="molecule type" value="Genomic_DNA"/>
</dbReference>
<dbReference type="AlphaFoldDB" id="A0A3E3EGA5"/>
<reference evidence="3 4" key="1">
    <citation type="submission" date="2018-08" db="EMBL/GenBank/DDBJ databases">
        <title>A genome reference for cultivated species of the human gut microbiota.</title>
        <authorList>
            <person name="Zou Y."/>
            <person name="Xue W."/>
            <person name="Luo G."/>
        </authorList>
    </citation>
    <scope>NUCLEOTIDE SEQUENCE [LARGE SCALE GENOMIC DNA]</scope>
    <source>
        <strain evidence="3 4">OM06-4</strain>
    </source>
</reference>
<dbReference type="Gene3D" id="1.10.260.40">
    <property type="entry name" value="lambda repressor-like DNA-binding domains"/>
    <property type="match status" value="1"/>
</dbReference>
<dbReference type="GO" id="GO:0003677">
    <property type="term" value="F:DNA binding"/>
    <property type="evidence" value="ECO:0007669"/>
    <property type="project" value="InterPro"/>
</dbReference>
<gene>
    <name evidence="3" type="ORF">DXB93_01890</name>
</gene>
<dbReference type="SMART" id="SM00530">
    <property type="entry name" value="HTH_XRE"/>
    <property type="match status" value="1"/>
</dbReference>
<sequence>MLASIFSTVNGILKKMLFFYVYNVLLCGIIFIEVDNMQDNINKKTGQLLKEARKNKNFTLEEVTKKLSKSKSWLGDIESGRNRIYFEDIKKLCDLYEMSLNDLSKKIDKK</sequence>
<dbReference type="Proteomes" id="UP000261032">
    <property type="component" value="Unassembled WGS sequence"/>
</dbReference>
<evidence type="ECO:0000313" key="3">
    <source>
        <dbReference type="EMBL" id="RGD86940.1"/>
    </source>
</evidence>
<evidence type="ECO:0000259" key="2">
    <source>
        <dbReference type="PROSITE" id="PS50943"/>
    </source>
</evidence>
<dbReference type="InterPro" id="IPR010982">
    <property type="entry name" value="Lambda_DNA-bd_dom_sf"/>
</dbReference>
<dbReference type="Pfam" id="PF13560">
    <property type="entry name" value="HTH_31"/>
    <property type="match status" value="1"/>
</dbReference>
<name>A0A3E3EGA5_9FIRM</name>
<keyword evidence="1" id="KW-1133">Transmembrane helix</keyword>
<organism evidence="3 4">
    <name type="scientific">Thomasclavelia ramosa</name>
    <dbReference type="NCBI Taxonomy" id="1547"/>
    <lineage>
        <taxon>Bacteria</taxon>
        <taxon>Bacillati</taxon>
        <taxon>Bacillota</taxon>
        <taxon>Erysipelotrichia</taxon>
        <taxon>Erysipelotrichales</taxon>
        <taxon>Coprobacillaceae</taxon>
        <taxon>Thomasclavelia</taxon>
    </lineage>
</organism>
<keyword evidence="1" id="KW-0472">Membrane</keyword>
<evidence type="ECO:0000313" key="4">
    <source>
        <dbReference type="Proteomes" id="UP000261032"/>
    </source>
</evidence>
<dbReference type="CDD" id="cd00093">
    <property type="entry name" value="HTH_XRE"/>
    <property type="match status" value="1"/>
</dbReference>
<accession>A0A3E3EGA5</accession>